<dbReference type="Proteomes" id="UP000078486">
    <property type="component" value="Unassembled WGS sequence"/>
</dbReference>
<comment type="function">
    <text evidence="5 6">Responsible for the release of ribosomes from messenger RNA at the termination of protein biosynthesis. May increase the efficiency of translation by recycling ribosomes from one round of translation to another.</text>
</comment>
<evidence type="ECO:0000256" key="6">
    <source>
        <dbReference type="HAMAP-Rule" id="MF_00040"/>
    </source>
</evidence>
<dbReference type="InterPro" id="IPR023584">
    <property type="entry name" value="Ribosome_recyc_fac_dom"/>
</dbReference>
<comment type="subcellular location">
    <subcellularLocation>
        <location evidence="1 6">Cytoplasm</location>
    </subcellularLocation>
</comment>
<dbReference type="NCBIfam" id="TIGR00496">
    <property type="entry name" value="frr"/>
    <property type="match status" value="1"/>
</dbReference>
<name>A0A178IK48_9BACT</name>
<dbReference type="PANTHER" id="PTHR20982">
    <property type="entry name" value="RIBOSOME RECYCLING FACTOR"/>
    <property type="match status" value="1"/>
</dbReference>
<dbReference type="OrthoDB" id="9804006at2"/>
<dbReference type="FunFam" id="1.10.132.20:FF:000001">
    <property type="entry name" value="Ribosome-recycling factor"/>
    <property type="match status" value="1"/>
</dbReference>
<evidence type="ECO:0000256" key="3">
    <source>
        <dbReference type="ARBA" id="ARBA00022490"/>
    </source>
</evidence>
<dbReference type="GO" id="GO:0005737">
    <property type="term" value="C:cytoplasm"/>
    <property type="evidence" value="ECO:0007669"/>
    <property type="project" value="UniProtKB-SubCell"/>
</dbReference>
<sequence>MSNPSITEMQAKMKKAFEFTLHEFSSIHTGKASPTMVEGVMVEAYGSMMRLKECAAISTPDARMILIQPWDKGITQAIAKAIQTANLGLNPAVDGANVRVPLPELSRERRQEFVKVANRMAEEGRVQVRNIRRDTLDALKKAQKTGAVSEDELKRLEKEVQAATDKTIKDIGDHLAKKEKELTTV</sequence>
<accession>A0A178IK48</accession>
<protein>
    <recommendedName>
        <fullName evidence="6">Ribosome-recycling factor</fullName>
        <shortName evidence="6">RRF</shortName>
    </recommendedName>
    <alternativeName>
        <fullName evidence="6">Ribosome-releasing factor</fullName>
    </alternativeName>
</protein>
<reference evidence="9 10" key="1">
    <citation type="submission" date="2016-01" db="EMBL/GenBank/DDBJ databases">
        <title>High potential of lignocellulose degradation of a new Verrucomicrobia species.</title>
        <authorList>
            <person name="Wang Y."/>
            <person name="Shi Y."/>
            <person name="Qiu Z."/>
            <person name="Liu S."/>
            <person name="Yang H."/>
        </authorList>
    </citation>
    <scope>NUCLEOTIDE SEQUENCE [LARGE SCALE GENOMIC DNA]</scope>
    <source>
        <strain evidence="9 10">TSB47</strain>
    </source>
</reference>
<dbReference type="HAMAP" id="MF_00040">
    <property type="entry name" value="RRF"/>
    <property type="match status" value="1"/>
</dbReference>
<keyword evidence="3 6" id="KW-0963">Cytoplasm</keyword>
<dbReference type="GO" id="GO:0006415">
    <property type="term" value="P:translational termination"/>
    <property type="evidence" value="ECO:0007669"/>
    <property type="project" value="UniProtKB-UniRule"/>
</dbReference>
<dbReference type="CDD" id="cd00520">
    <property type="entry name" value="RRF"/>
    <property type="match status" value="1"/>
</dbReference>
<dbReference type="RefSeq" id="WP_068768449.1">
    <property type="nucleotide sequence ID" value="NZ_CP109796.1"/>
</dbReference>
<organism evidence="9 10">
    <name type="scientific">Termitidicoccus mucosus</name>
    <dbReference type="NCBI Taxonomy" id="1184151"/>
    <lineage>
        <taxon>Bacteria</taxon>
        <taxon>Pseudomonadati</taxon>
        <taxon>Verrucomicrobiota</taxon>
        <taxon>Opitutia</taxon>
        <taxon>Opitutales</taxon>
        <taxon>Opitutaceae</taxon>
        <taxon>Termitidicoccus</taxon>
    </lineage>
</organism>
<comment type="caution">
    <text evidence="9">The sequence shown here is derived from an EMBL/GenBank/DDBJ whole genome shotgun (WGS) entry which is preliminary data.</text>
</comment>
<comment type="similarity">
    <text evidence="2 6">Belongs to the RRF family.</text>
</comment>
<dbReference type="Pfam" id="PF01765">
    <property type="entry name" value="RRF"/>
    <property type="match status" value="1"/>
</dbReference>
<feature type="domain" description="Ribosome recycling factor" evidence="8">
    <location>
        <begin position="22"/>
        <end position="182"/>
    </location>
</feature>
<evidence type="ECO:0000256" key="2">
    <source>
        <dbReference type="ARBA" id="ARBA00005912"/>
    </source>
</evidence>
<gene>
    <name evidence="6" type="primary">frr</name>
    <name evidence="9" type="ORF">AW736_01105</name>
</gene>
<dbReference type="AlphaFoldDB" id="A0A178IK48"/>
<dbReference type="Gene3D" id="3.30.1360.40">
    <property type="match status" value="1"/>
</dbReference>
<keyword evidence="10" id="KW-1185">Reference proteome</keyword>
<evidence type="ECO:0000313" key="10">
    <source>
        <dbReference type="Proteomes" id="UP000078486"/>
    </source>
</evidence>
<feature type="coiled-coil region" evidence="7">
    <location>
        <begin position="139"/>
        <end position="166"/>
    </location>
</feature>
<dbReference type="PANTHER" id="PTHR20982:SF3">
    <property type="entry name" value="MITOCHONDRIAL RIBOSOME RECYCLING FACTOR PSEUDO 1"/>
    <property type="match status" value="1"/>
</dbReference>
<evidence type="ECO:0000259" key="8">
    <source>
        <dbReference type="Pfam" id="PF01765"/>
    </source>
</evidence>
<keyword evidence="7" id="KW-0175">Coiled coil</keyword>
<dbReference type="SUPFAM" id="SSF55194">
    <property type="entry name" value="Ribosome recycling factor, RRF"/>
    <property type="match status" value="1"/>
</dbReference>
<evidence type="ECO:0000256" key="5">
    <source>
        <dbReference type="ARBA" id="ARBA00025050"/>
    </source>
</evidence>
<dbReference type="EMBL" id="LRRQ01000063">
    <property type="protein sequence ID" value="OAM90263.1"/>
    <property type="molecule type" value="Genomic_DNA"/>
</dbReference>
<evidence type="ECO:0000313" key="9">
    <source>
        <dbReference type="EMBL" id="OAM90263.1"/>
    </source>
</evidence>
<dbReference type="GO" id="GO:0043023">
    <property type="term" value="F:ribosomal large subunit binding"/>
    <property type="evidence" value="ECO:0007669"/>
    <property type="project" value="TreeGrafter"/>
</dbReference>
<evidence type="ECO:0000256" key="1">
    <source>
        <dbReference type="ARBA" id="ARBA00004496"/>
    </source>
</evidence>
<dbReference type="STRING" id="1184151.AW736_01105"/>
<evidence type="ECO:0000256" key="7">
    <source>
        <dbReference type="SAM" id="Coils"/>
    </source>
</evidence>
<dbReference type="FunFam" id="3.30.1360.40:FF:000001">
    <property type="entry name" value="Ribosome-recycling factor"/>
    <property type="match status" value="1"/>
</dbReference>
<dbReference type="Gene3D" id="1.10.132.20">
    <property type="entry name" value="Ribosome-recycling factor"/>
    <property type="match status" value="1"/>
</dbReference>
<keyword evidence="4 6" id="KW-0648">Protein biosynthesis</keyword>
<proteinExistence type="inferred from homology"/>
<dbReference type="InterPro" id="IPR002661">
    <property type="entry name" value="Ribosome_recyc_fac"/>
</dbReference>
<evidence type="ECO:0000256" key="4">
    <source>
        <dbReference type="ARBA" id="ARBA00022917"/>
    </source>
</evidence>
<dbReference type="InterPro" id="IPR036191">
    <property type="entry name" value="RRF_sf"/>
</dbReference>